<proteinExistence type="inferred from homology"/>
<evidence type="ECO:0000256" key="17">
    <source>
        <dbReference type="SAM" id="Phobius"/>
    </source>
</evidence>
<dbReference type="SUPFAM" id="SSF52200">
    <property type="entry name" value="Toll/Interleukin receptor TIR domain"/>
    <property type="match status" value="1"/>
</dbReference>
<dbReference type="Pfam" id="PF00560">
    <property type="entry name" value="LRR_1"/>
    <property type="match status" value="1"/>
</dbReference>
<dbReference type="SMART" id="SM00255">
    <property type="entry name" value="TIR"/>
    <property type="match status" value="1"/>
</dbReference>
<comment type="similarity">
    <text evidence="2 15">Belongs to the Toll-like receptor family.</text>
</comment>
<keyword evidence="5 17" id="KW-0812">Transmembrane</keyword>
<dbReference type="Ensembl" id="ENSPMGT00000008391.1">
    <property type="protein sequence ID" value="ENSPMGP00000007882.1"/>
    <property type="gene ID" value="ENSPMGG00000005158.1"/>
</dbReference>
<keyword evidence="13" id="KW-0325">Glycoprotein</keyword>
<feature type="disulfide bond" evidence="16">
    <location>
        <begin position="430"/>
        <end position="452"/>
    </location>
</feature>
<dbReference type="InterPro" id="IPR003591">
    <property type="entry name" value="Leu-rich_rpt_typical-subtyp"/>
</dbReference>
<protein>
    <recommendedName>
        <fullName evidence="15">Toll-like receptor 2</fullName>
    </recommendedName>
</protein>
<organism evidence="20 21">
    <name type="scientific">Periophthalmus magnuspinnatus</name>
    <dbReference type="NCBI Taxonomy" id="409849"/>
    <lineage>
        <taxon>Eukaryota</taxon>
        <taxon>Metazoa</taxon>
        <taxon>Chordata</taxon>
        <taxon>Craniata</taxon>
        <taxon>Vertebrata</taxon>
        <taxon>Euteleostomi</taxon>
        <taxon>Actinopterygii</taxon>
        <taxon>Neopterygii</taxon>
        <taxon>Teleostei</taxon>
        <taxon>Neoteleostei</taxon>
        <taxon>Acanthomorphata</taxon>
        <taxon>Gobiaria</taxon>
        <taxon>Gobiiformes</taxon>
        <taxon>Gobioidei</taxon>
        <taxon>Gobiidae</taxon>
        <taxon>Oxudercinae</taxon>
        <taxon>Periophthalmus</taxon>
    </lineage>
</organism>
<dbReference type="GO" id="GO:0004888">
    <property type="term" value="F:transmembrane signaling receptor activity"/>
    <property type="evidence" value="ECO:0007669"/>
    <property type="project" value="InterPro"/>
</dbReference>
<dbReference type="FunFam" id="3.40.50.10140:FF:000001">
    <property type="entry name" value="Toll-like receptor 2"/>
    <property type="match status" value="1"/>
</dbReference>
<reference evidence="20" key="1">
    <citation type="submission" date="2025-08" db="UniProtKB">
        <authorList>
            <consortium name="Ensembl"/>
        </authorList>
    </citation>
    <scope>IDENTIFICATION</scope>
</reference>
<name>A0A3B3ZT63_9GOBI</name>
<evidence type="ECO:0000256" key="7">
    <source>
        <dbReference type="ARBA" id="ARBA00022737"/>
    </source>
</evidence>
<dbReference type="Proteomes" id="UP000261520">
    <property type="component" value="Unplaced"/>
</dbReference>
<evidence type="ECO:0000256" key="5">
    <source>
        <dbReference type="ARBA" id="ARBA00022692"/>
    </source>
</evidence>
<dbReference type="GO" id="GO:0005886">
    <property type="term" value="C:plasma membrane"/>
    <property type="evidence" value="ECO:0007669"/>
    <property type="project" value="TreeGrafter"/>
</dbReference>
<evidence type="ECO:0000259" key="19">
    <source>
        <dbReference type="PROSITE" id="PS50104"/>
    </source>
</evidence>
<evidence type="ECO:0000256" key="18">
    <source>
        <dbReference type="SAM" id="SignalP"/>
    </source>
</evidence>
<evidence type="ECO:0000256" key="1">
    <source>
        <dbReference type="ARBA" id="ARBA00004479"/>
    </source>
</evidence>
<feature type="disulfide bond" evidence="16">
    <location>
        <begin position="355"/>
        <end position="378"/>
    </location>
</feature>
<dbReference type="Gene3D" id="3.80.10.10">
    <property type="entry name" value="Ribonuclease Inhibitor"/>
    <property type="match status" value="1"/>
</dbReference>
<evidence type="ECO:0000256" key="8">
    <source>
        <dbReference type="ARBA" id="ARBA00022859"/>
    </source>
</evidence>
<evidence type="ECO:0000256" key="16">
    <source>
        <dbReference type="PIRSR" id="PIRSR037595-2"/>
    </source>
</evidence>
<feature type="chain" id="PRO_5017330555" description="Toll-like receptor 2" evidence="18">
    <location>
        <begin position="21"/>
        <end position="814"/>
    </location>
</feature>
<keyword evidence="8 15" id="KW-0391">Immunity</keyword>
<feature type="disulfide bond" evidence="16">
    <location>
        <begin position="32"/>
        <end position="39"/>
    </location>
</feature>
<keyword evidence="4" id="KW-0433">Leucine-rich repeat</keyword>
<evidence type="ECO:0000313" key="21">
    <source>
        <dbReference type="Proteomes" id="UP000261520"/>
    </source>
</evidence>
<dbReference type="PANTHER" id="PTHR24365:SF17">
    <property type="entry name" value="TOLL-LIKE RECEPTOR 2"/>
    <property type="match status" value="1"/>
</dbReference>
<reference evidence="20" key="2">
    <citation type="submission" date="2025-09" db="UniProtKB">
        <authorList>
            <consortium name="Ensembl"/>
        </authorList>
    </citation>
    <scope>IDENTIFICATION</scope>
</reference>
<dbReference type="Gene3D" id="3.40.50.10140">
    <property type="entry name" value="Toll/interleukin-1 receptor homology (TIR) domain"/>
    <property type="match status" value="1"/>
</dbReference>
<dbReference type="GO" id="GO:0045087">
    <property type="term" value="P:innate immune response"/>
    <property type="evidence" value="ECO:0007669"/>
    <property type="project" value="UniProtKB-UniRule"/>
</dbReference>
<dbReference type="InterPro" id="IPR017241">
    <property type="entry name" value="Toll-like_receptor"/>
</dbReference>
<comment type="function">
    <text evidence="15">Cooperates with LY96 to mediate the innate immune response to bacterial lipoproteins and other microbial cell wall components. Cooperates with TLR1 or TLR6 to mediate the innate immune response to bacterial lipoproteins or lipopeptides. Acts via MYD88 and TRAF6, leading to NF-kappa-B activation, cytokine secretion and the inflammatory response.</text>
</comment>
<dbReference type="PRINTS" id="PR01537">
    <property type="entry name" value="INTRLKN1R1F"/>
</dbReference>
<sequence>MKMSSSCLSCVLLVMASSLAQIPPRDSLPRSCRCLALDCPCSHSGLSSVPSVPAQTRTLDLDYNQITEIQRQDLGSLWELRVLTIHANRLTRIDPRAFSGLWNLKELDLSQNLLSALDHHWFNRLGALEILKLHRNPYKCLGSRPLFQSLVRLRVLSFGGDSLEDVRVSDLRGVGRLERLRVDANGLKRYDSGALAQIWPLDHVTLSLRSPFALNQTLASALLHDVSDPQTHLTLENLNLSSNRSVLPLREAAQRRVRHISFHNVFVTDATTVKLLEVTDGAPITSISLSNSTLSGVGSWEKARWTDHMSLDEVFVKDIVLLNNFEFTAFLSLSFLLQFPRKISLINTKVFVTPCLNLEFFDLSENLLTDMTLTETLCAGAGVLKGLRVLNISANAIKSLSLISRMVTRLTKLTHLDISRNSLTFMPQSCPWPQSLRFLNMSRTKFTSATSCLPPTLQVLDLSYNDLERLLVVLPALRELHLSGNKLLTLPPGWLFPNLQTLTVQMNTLNVFTHSDLVSFPRLQNFQAGLNKFSCSCDFVPFFQSLSDGEINITLTDGIHNYFCDSPLHLQGAPLSLVRRSFSECRHVLLVSICCGLVLVFLTCLGVVLWKVHAFWYLEMIFVWLRAKQKRRKRERKRREDGDTEDRPLVTFDAFVSYSERDSAWVDNYLLPELEPEPRPEPGPDSGPGPEPLRLCLHRRDFLPGRWIMDNIVIAIESSRRTLFVLSHNFVRSDWCKYELDFTHFQCLEGNCREDAAILVLLEPLHHDDVPKRFCRLRRLLTSTTYLQWPQDPDLRGQFWTSLRQALSPDQDQD</sequence>
<evidence type="ECO:0000256" key="15">
    <source>
        <dbReference type="PIRNR" id="PIRNR037595"/>
    </source>
</evidence>
<evidence type="ECO:0000256" key="10">
    <source>
        <dbReference type="ARBA" id="ARBA00023136"/>
    </source>
</evidence>
<dbReference type="GO" id="GO:0042497">
    <property type="term" value="F:triacyl lipopeptide binding"/>
    <property type="evidence" value="ECO:0007669"/>
    <property type="project" value="TreeGrafter"/>
</dbReference>
<dbReference type="GO" id="GO:0006954">
    <property type="term" value="P:inflammatory response"/>
    <property type="evidence" value="ECO:0007669"/>
    <property type="project" value="UniProtKB-UniRule"/>
</dbReference>
<evidence type="ECO:0000256" key="6">
    <source>
        <dbReference type="ARBA" id="ARBA00022729"/>
    </source>
</evidence>
<dbReference type="SMART" id="SM00369">
    <property type="entry name" value="LRR_TYP"/>
    <property type="match status" value="7"/>
</dbReference>
<keyword evidence="21" id="KW-1185">Reference proteome</keyword>
<dbReference type="PIRSF" id="PIRSF037595">
    <property type="entry name" value="Toll-like_receptor"/>
    <property type="match status" value="1"/>
</dbReference>
<accession>A0A3B3ZT63</accession>
<feature type="domain" description="TIR" evidence="19">
    <location>
        <begin position="650"/>
        <end position="807"/>
    </location>
</feature>
<dbReference type="InterPro" id="IPR032675">
    <property type="entry name" value="LRR_dom_sf"/>
</dbReference>
<dbReference type="GO" id="GO:0043235">
    <property type="term" value="C:receptor complex"/>
    <property type="evidence" value="ECO:0007669"/>
    <property type="project" value="TreeGrafter"/>
</dbReference>
<dbReference type="InterPro" id="IPR001611">
    <property type="entry name" value="Leu-rich_rpt"/>
</dbReference>
<dbReference type="InterPro" id="IPR035897">
    <property type="entry name" value="Toll_tir_struct_dom_sf"/>
</dbReference>
<dbReference type="SUPFAM" id="SSF52058">
    <property type="entry name" value="L domain-like"/>
    <property type="match status" value="1"/>
</dbReference>
<evidence type="ECO:0000256" key="11">
    <source>
        <dbReference type="ARBA" id="ARBA00023157"/>
    </source>
</evidence>
<evidence type="ECO:0000256" key="2">
    <source>
        <dbReference type="ARBA" id="ARBA00009634"/>
    </source>
</evidence>
<dbReference type="Pfam" id="PF01582">
    <property type="entry name" value="TIR"/>
    <property type="match status" value="1"/>
</dbReference>
<dbReference type="PROSITE" id="PS50104">
    <property type="entry name" value="TIR"/>
    <property type="match status" value="1"/>
</dbReference>
<keyword evidence="6 18" id="KW-0732">Signal</keyword>
<keyword evidence="12 15" id="KW-0675">Receptor</keyword>
<keyword evidence="7" id="KW-0677">Repeat</keyword>
<keyword evidence="11 16" id="KW-1015">Disulfide bond</keyword>
<evidence type="ECO:0000256" key="3">
    <source>
        <dbReference type="ARBA" id="ARBA00022588"/>
    </source>
</evidence>
<feature type="signal peptide" evidence="18">
    <location>
        <begin position="1"/>
        <end position="20"/>
    </location>
</feature>
<keyword evidence="9 17" id="KW-1133">Transmembrane helix</keyword>
<dbReference type="AlphaFoldDB" id="A0A3B3ZT63"/>
<keyword evidence="3 15" id="KW-0399">Innate immunity</keyword>
<evidence type="ECO:0000256" key="13">
    <source>
        <dbReference type="ARBA" id="ARBA00023180"/>
    </source>
</evidence>
<dbReference type="GO" id="GO:0002224">
    <property type="term" value="P:toll-like receptor signaling pathway"/>
    <property type="evidence" value="ECO:0007669"/>
    <property type="project" value="UniProtKB-UniRule"/>
</dbReference>
<dbReference type="Pfam" id="PF13855">
    <property type="entry name" value="LRR_8"/>
    <property type="match status" value="1"/>
</dbReference>
<evidence type="ECO:0000313" key="20">
    <source>
        <dbReference type="Ensembl" id="ENSPMGP00000007882.1"/>
    </source>
</evidence>
<evidence type="ECO:0000256" key="4">
    <source>
        <dbReference type="ARBA" id="ARBA00022614"/>
    </source>
</evidence>
<dbReference type="InterPro" id="IPR000157">
    <property type="entry name" value="TIR_dom"/>
</dbReference>
<comment type="subcellular location">
    <subcellularLocation>
        <location evidence="1">Membrane</location>
        <topology evidence="1">Single-pass type I membrane protein</topology>
    </subcellularLocation>
</comment>
<dbReference type="PANTHER" id="PTHR24365">
    <property type="entry name" value="TOLL-LIKE RECEPTOR"/>
    <property type="match status" value="1"/>
</dbReference>
<keyword evidence="14 15" id="KW-0395">Inflammatory response</keyword>
<evidence type="ECO:0000256" key="12">
    <source>
        <dbReference type="ARBA" id="ARBA00023170"/>
    </source>
</evidence>
<evidence type="ECO:0000256" key="9">
    <source>
        <dbReference type="ARBA" id="ARBA00022989"/>
    </source>
</evidence>
<feature type="transmembrane region" description="Helical" evidence="17">
    <location>
        <begin position="588"/>
        <end position="608"/>
    </location>
</feature>
<evidence type="ECO:0000256" key="14">
    <source>
        <dbReference type="ARBA" id="ARBA00023198"/>
    </source>
</evidence>
<keyword evidence="10 17" id="KW-0472">Membrane</keyword>
<dbReference type="STRING" id="409849.ENSPMGP00000007882"/>